<evidence type="ECO:0000256" key="12">
    <source>
        <dbReference type="PROSITE-ProRule" id="PRU01360"/>
    </source>
</evidence>
<dbReference type="PANTHER" id="PTHR32552:SF81">
    <property type="entry name" value="TONB-DEPENDENT OUTER MEMBRANE RECEPTOR"/>
    <property type="match status" value="1"/>
</dbReference>
<evidence type="ECO:0000259" key="17">
    <source>
        <dbReference type="Pfam" id="PF07715"/>
    </source>
</evidence>
<evidence type="ECO:0000256" key="8">
    <source>
        <dbReference type="ARBA" id="ARBA00023065"/>
    </source>
</evidence>
<dbReference type="InterPro" id="IPR012910">
    <property type="entry name" value="Plug_dom"/>
</dbReference>
<dbReference type="InterPro" id="IPR010917">
    <property type="entry name" value="TonB_rcpt_CS"/>
</dbReference>
<name>M2U403_9SPHN</name>
<dbReference type="InterPro" id="IPR039426">
    <property type="entry name" value="TonB-dep_rcpt-like"/>
</dbReference>
<sequence>MTASAAAAQQVQSPAEAASRTSPGGIPEVAPRGLPEIVVTAQRRAESLQDVPVAVSAFSNEALADQQINNSLNLQQALPNTTFTKGNFTGDNITIRGIGSASVATSGDAGVGVHFNDVPLVSGGLFETEFFDIERIEVLRGPQGTLFGRNATGGVVNLITAKPTFEFESAGEFEYGNFDSKTARGMVNVPLGNIAAVRLAGIYLNRDGFTENLNTGNRIDGRDYYALRGTVMFEPTDRTTAYVTAQYRNEDSNRSRIQKQLCSTDTSGILGCRPDELGFDTINGRSSLATILTSAEFLSIAASPALAPFAFGSVYGDDGYSGAVNPTDFRKVAIDFEPTYKSEGLIIQGELEHEFDNFTVTLNGGYTDGSIDTRTDYNLATTDSALPQLARLQAAADGAFGAEAAAIAGGLLSTPLFQNGQICVSEADTDLVGFIGGKINRCADNTTEYDRSAAKSTQWSVEGRVASDFDGPFNFQLGGLYLNYKVRDSDYFVVASLLDYAGLLLGGPASGFQAALGPSFYDSNTDLYTLDSYGIFGELYYDITDELKITGGLRWSKDEKFVRDRQFLVNVPVPFGTDALTDEFFAGSGFDADPGVEGNQVFREQTANFDEFTGRVVIDWNPVTSFSDSTLVYASYSRGYKPGGINPPFDPAAFPDTPAAFEPEFINAFEVGTKNVFGGGVAAINLTGFYYDYKDFQVSRIVNRTSFNDNTDAEVYGVELETLLSPVDAVTFNATISYQKTKIKDLQLVDTRDPSGGRSDAVIIKDITNASNCVFTTAQPGALDQATLGALVAGFNQGLSNLVTQGQDPDLLRAPVAVDGTSALGAYSVCGQLAAAAASGALGAASDLIDVDFLGDGTPVLPSGVEYDLSGNQLINSPNWKVSVGAQYAIETAGGWTITPRVDANLTGDFFASNFNRPIDKVPSYVLVNAQLTVNSPDDRFYVRGFVQNAFDTTAQTGRYITDQSSGLFTNIFLTDPRRYGAAVGFRF</sequence>
<dbReference type="Gene3D" id="2.40.170.20">
    <property type="entry name" value="TonB-dependent receptor, beta-barrel domain"/>
    <property type="match status" value="3"/>
</dbReference>
<comment type="caution">
    <text evidence="18">The sequence shown here is derived from an EMBL/GenBank/DDBJ whole genome shotgun (WGS) entry which is preliminary data.</text>
</comment>
<keyword evidence="7" id="KW-0408">Iron</keyword>
<evidence type="ECO:0000259" key="16">
    <source>
        <dbReference type="Pfam" id="PF00593"/>
    </source>
</evidence>
<comment type="similarity">
    <text evidence="12 14">Belongs to the TonB-dependent receptor family.</text>
</comment>
<keyword evidence="8" id="KW-0406">Ion transport</keyword>
<protein>
    <submittedName>
        <fullName evidence="18">TonB-dependent receptor</fullName>
    </submittedName>
</protein>
<evidence type="ECO:0000256" key="9">
    <source>
        <dbReference type="ARBA" id="ARBA00023077"/>
    </source>
</evidence>
<evidence type="ECO:0000256" key="10">
    <source>
        <dbReference type="ARBA" id="ARBA00023136"/>
    </source>
</evidence>
<dbReference type="InterPro" id="IPR000531">
    <property type="entry name" value="Beta-barrel_TonB"/>
</dbReference>
<reference evidence="18 19" key="1">
    <citation type="journal article" date="2013" name="Genome Announc.">
        <title>Draft Genome Sequence of Strain JLT2015T, Belonging to the Family Sphingomonadaceae of the Alphaproteobacteria.</title>
        <authorList>
            <person name="Tang K."/>
            <person name="Liu K."/>
            <person name="Li S."/>
            <person name="Jiao N."/>
        </authorList>
    </citation>
    <scope>NUCLEOTIDE SEQUENCE [LARGE SCALE GENOMIC DNA]</scope>
    <source>
        <strain evidence="18 19">JLT2015</strain>
    </source>
</reference>
<keyword evidence="6" id="KW-0732">Signal</keyword>
<dbReference type="SUPFAM" id="SSF56935">
    <property type="entry name" value="Porins"/>
    <property type="match status" value="1"/>
</dbReference>
<keyword evidence="9 14" id="KW-0798">TonB box</keyword>
<evidence type="ECO:0000256" key="13">
    <source>
        <dbReference type="PROSITE-ProRule" id="PRU10144"/>
    </source>
</evidence>
<accession>M2U403</accession>
<dbReference type="Pfam" id="PF00593">
    <property type="entry name" value="TonB_dep_Rec_b-barrel"/>
    <property type="match status" value="1"/>
</dbReference>
<evidence type="ECO:0000256" key="2">
    <source>
        <dbReference type="ARBA" id="ARBA00022448"/>
    </source>
</evidence>
<proteinExistence type="inferred from homology"/>
<dbReference type="PROSITE" id="PS52016">
    <property type="entry name" value="TONB_DEPENDENT_REC_3"/>
    <property type="match status" value="1"/>
</dbReference>
<evidence type="ECO:0000256" key="1">
    <source>
        <dbReference type="ARBA" id="ARBA00004571"/>
    </source>
</evidence>
<dbReference type="PATRIC" id="fig|1234595.3.peg.1746"/>
<organism evidence="18 19">
    <name type="scientific">Pacificimonas flava</name>
    <dbReference type="NCBI Taxonomy" id="1234595"/>
    <lineage>
        <taxon>Bacteria</taxon>
        <taxon>Pseudomonadati</taxon>
        <taxon>Pseudomonadota</taxon>
        <taxon>Alphaproteobacteria</taxon>
        <taxon>Sphingomonadales</taxon>
        <taxon>Sphingosinicellaceae</taxon>
        <taxon>Pacificimonas</taxon>
    </lineage>
</organism>
<feature type="domain" description="TonB-dependent receptor plug" evidence="17">
    <location>
        <begin position="48"/>
        <end position="155"/>
    </location>
</feature>
<evidence type="ECO:0000256" key="15">
    <source>
        <dbReference type="SAM" id="MobiDB-lite"/>
    </source>
</evidence>
<keyword evidence="11 12" id="KW-0998">Cell outer membrane</keyword>
<keyword evidence="3 12" id="KW-1134">Transmembrane beta strand</keyword>
<dbReference type="Proteomes" id="UP000011717">
    <property type="component" value="Unassembled WGS sequence"/>
</dbReference>
<dbReference type="EMBL" id="AMRV01000005">
    <property type="protein sequence ID" value="EMD82703.1"/>
    <property type="molecule type" value="Genomic_DNA"/>
</dbReference>
<dbReference type="PROSITE" id="PS01156">
    <property type="entry name" value="TONB_DEPENDENT_REC_2"/>
    <property type="match status" value="1"/>
</dbReference>
<evidence type="ECO:0000256" key="11">
    <source>
        <dbReference type="ARBA" id="ARBA00023237"/>
    </source>
</evidence>
<evidence type="ECO:0000256" key="3">
    <source>
        <dbReference type="ARBA" id="ARBA00022452"/>
    </source>
</evidence>
<dbReference type="AlphaFoldDB" id="M2U403"/>
<evidence type="ECO:0000256" key="4">
    <source>
        <dbReference type="ARBA" id="ARBA00022496"/>
    </source>
</evidence>
<dbReference type="Pfam" id="PF07715">
    <property type="entry name" value="Plug"/>
    <property type="match status" value="1"/>
</dbReference>
<keyword evidence="18" id="KW-0675">Receptor</keyword>
<feature type="region of interest" description="Disordered" evidence="15">
    <location>
        <begin position="1"/>
        <end position="31"/>
    </location>
</feature>
<evidence type="ECO:0000313" key="19">
    <source>
        <dbReference type="Proteomes" id="UP000011717"/>
    </source>
</evidence>
<evidence type="ECO:0000256" key="5">
    <source>
        <dbReference type="ARBA" id="ARBA00022692"/>
    </source>
</evidence>
<dbReference type="GO" id="GO:0009279">
    <property type="term" value="C:cell outer membrane"/>
    <property type="evidence" value="ECO:0007669"/>
    <property type="project" value="UniProtKB-SubCell"/>
</dbReference>
<evidence type="ECO:0000256" key="14">
    <source>
        <dbReference type="RuleBase" id="RU003357"/>
    </source>
</evidence>
<dbReference type="PANTHER" id="PTHR32552">
    <property type="entry name" value="FERRICHROME IRON RECEPTOR-RELATED"/>
    <property type="match status" value="1"/>
</dbReference>
<dbReference type="GO" id="GO:0006826">
    <property type="term" value="P:iron ion transport"/>
    <property type="evidence" value="ECO:0007669"/>
    <property type="project" value="UniProtKB-KW"/>
</dbReference>
<feature type="short sequence motif" description="TonB C-terminal box" evidence="13">
    <location>
        <begin position="971"/>
        <end position="988"/>
    </location>
</feature>
<evidence type="ECO:0000313" key="18">
    <source>
        <dbReference type="EMBL" id="EMD82703.1"/>
    </source>
</evidence>
<evidence type="ECO:0000256" key="7">
    <source>
        <dbReference type="ARBA" id="ARBA00023004"/>
    </source>
</evidence>
<keyword evidence="10 12" id="KW-0472">Membrane</keyword>
<gene>
    <name evidence="18" type="ORF">C725_1743</name>
</gene>
<keyword evidence="4" id="KW-0410">Iron transport</keyword>
<feature type="compositionally biased region" description="Low complexity" evidence="15">
    <location>
        <begin position="1"/>
        <end position="19"/>
    </location>
</feature>
<feature type="domain" description="TonB-dependent receptor-like beta-barrel" evidence="16">
    <location>
        <begin position="310"/>
        <end position="744"/>
    </location>
</feature>
<keyword evidence="2 12" id="KW-0813">Transport</keyword>
<keyword evidence="5 12" id="KW-0812">Transmembrane</keyword>
<comment type="subcellular location">
    <subcellularLocation>
        <location evidence="1 12">Cell outer membrane</location>
        <topology evidence="1 12">Multi-pass membrane protein</topology>
    </subcellularLocation>
</comment>
<dbReference type="InterPro" id="IPR036942">
    <property type="entry name" value="Beta-barrel_TonB_sf"/>
</dbReference>
<keyword evidence="19" id="KW-1185">Reference proteome</keyword>
<evidence type="ECO:0000256" key="6">
    <source>
        <dbReference type="ARBA" id="ARBA00022729"/>
    </source>
</evidence>